<dbReference type="KEGG" id="mml:MLC_8880"/>
<dbReference type="EMBL" id="FQ377874">
    <property type="protein sequence ID" value="CBW54618.1"/>
    <property type="molecule type" value="Genomic_DNA"/>
</dbReference>
<evidence type="ECO:0000313" key="2">
    <source>
        <dbReference type="Proteomes" id="UP000010103"/>
    </source>
</evidence>
<reference evidence="2" key="2">
    <citation type="journal article" date="2011" name="BMC Genomics">
        <title>Mycoplasma mycoides, from mycoides Small Colony to capri. A microevolutionary perspective.</title>
        <authorList>
            <person name="Thiaucourt F."/>
            <person name="Manso-Silvan L."/>
            <person name="Salah W."/>
            <person name="Barbe V."/>
            <person name="Berger A."/>
            <person name="Jacob D."/>
            <person name="Breton M."/>
            <person name="Dupuy V."/>
            <person name="Lomenech A.M."/>
            <person name="Blanchard A."/>
            <person name="Sirand-Pugnet P."/>
        </authorList>
    </citation>
    <scope>NUCLEOTIDE SEQUENCE [LARGE SCALE GENOMIC DNA]</scope>
    <source>
        <strain evidence="2">95010</strain>
    </source>
</reference>
<protein>
    <recommendedName>
        <fullName evidence="3">DUF3800 domain-containing protein</fullName>
    </recommendedName>
</protein>
<reference evidence="2" key="1">
    <citation type="journal article" date="2011" name="BMC Genomics">
        <title>Mycoplasma mycoides, from "mycoides Small Colony" to "capri". A microevolutionary perspective.</title>
        <authorList>
            <person name="Thiaucourt F."/>
            <person name="Manso-Silvan L."/>
            <person name="Salah W."/>
            <person name="Barbe V."/>
            <person name="Berger A."/>
            <person name="Jacob D."/>
            <person name="Breton M."/>
            <person name="Dupuy V."/>
            <person name="Lomenech A.M."/>
            <person name="Blanchard A."/>
            <person name="Sirand-Pugnet P."/>
        </authorList>
    </citation>
    <scope>NUCLEOTIDE SEQUENCE [LARGE SCALE GENOMIC DNA]</scope>
    <source>
        <strain evidence="2">95010</strain>
    </source>
</reference>
<dbReference type="HOGENOM" id="CLU_1097632_0_0_14"/>
<dbReference type="AlphaFoldDB" id="F4MR84"/>
<organism evidence="1 2">
    <name type="scientific">Mycoplasma mycoides subsp. capri LC str. 95010</name>
    <dbReference type="NCBI Taxonomy" id="862259"/>
    <lineage>
        <taxon>Bacteria</taxon>
        <taxon>Bacillati</taxon>
        <taxon>Mycoplasmatota</taxon>
        <taxon>Mollicutes</taxon>
        <taxon>Mycoplasmataceae</taxon>
        <taxon>Mycoplasma</taxon>
    </lineage>
</organism>
<dbReference type="InterPro" id="IPR024524">
    <property type="entry name" value="DUF3800"/>
</dbReference>
<dbReference type="Proteomes" id="UP000010103">
    <property type="component" value="Chromosome"/>
</dbReference>
<evidence type="ECO:0008006" key="3">
    <source>
        <dbReference type="Google" id="ProtNLM"/>
    </source>
</evidence>
<accession>F4MR84</accession>
<name>F4MR84_MYCML</name>
<evidence type="ECO:0000313" key="1">
    <source>
        <dbReference type="EMBL" id="CBW54618.1"/>
    </source>
</evidence>
<dbReference type="RefSeq" id="WP_013729983.1">
    <property type="nucleotide sequence ID" value="NC_015431.1"/>
</dbReference>
<gene>
    <name evidence="1" type="ORF">MLC_8880</name>
</gene>
<dbReference type="Pfam" id="PF12686">
    <property type="entry name" value="DUF3800"/>
    <property type="match status" value="1"/>
</dbReference>
<dbReference type="OrthoDB" id="398702at2"/>
<sequence length="249" mass="29283">MKNKDIKYVNIYLDESGSGSSSHFLVGGFYLFSSDLNKIYLQDNKISKNIQSIENIIRKNLLNKDIKKEIKFRNLDFKNKKLLFSSIRNYGQVNVSMLYNLLKLKEVKQKPILIEYIYNIMAFNIVKNILFDLLIKGHISTTDIISIRLNIDQRRDYKNSSIENDSFKELAMYLNTLMYEKSKFLNLRKIEVIQFDSKNKPTADYFIGLLSSVNRILNNNKRNYDIGSDKLLVLLNKKIDHINYKCEFS</sequence>
<proteinExistence type="predicted"/>